<feature type="non-terminal residue" evidence="1">
    <location>
        <position position="102"/>
    </location>
</feature>
<evidence type="ECO:0000313" key="2">
    <source>
        <dbReference type="Proteomes" id="UP001516400"/>
    </source>
</evidence>
<sequence>QSSRTRDAELGRLFRTYCSEQHSKWAYQVPHLVDILNGITHESIGFSPNELQLGTNKLRLLPDRFRGSGSEIEDISCEEKLILADATLQSRAARRAFRNPGG</sequence>
<reference evidence="1 2" key="1">
    <citation type="journal article" date="2021" name="BMC Biol.">
        <title>Horizontally acquired antibacterial genes associated with adaptive radiation of ladybird beetles.</title>
        <authorList>
            <person name="Li H.S."/>
            <person name="Tang X.F."/>
            <person name="Huang Y.H."/>
            <person name="Xu Z.Y."/>
            <person name="Chen M.L."/>
            <person name="Du X.Y."/>
            <person name="Qiu B.Y."/>
            <person name="Chen P.T."/>
            <person name="Zhang W."/>
            <person name="Slipinski A."/>
            <person name="Escalona H.E."/>
            <person name="Waterhouse R.M."/>
            <person name="Zwick A."/>
            <person name="Pang H."/>
        </authorList>
    </citation>
    <scope>NUCLEOTIDE SEQUENCE [LARGE SCALE GENOMIC DNA]</scope>
    <source>
        <strain evidence="1">SYSU2018</strain>
    </source>
</reference>
<feature type="non-terminal residue" evidence="1">
    <location>
        <position position="1"/>
    </location>
</feature>
<accession>A0ABD2MR23</accession>
<name>A0ABD2MR23_9CUCU</name>
<protein>
    <submittedName>
        <fullName evidence="1">Uncharacterized protein</fullName>
    </submittedName>
</protein>
<dbReference type="AlphaFoldDB" id="A0ABD2MR23"/>
<proteinExistence type="predicted"/>
<keyword evidence="2" id="KW-1185">Reference proteome</keyword>
<organism evidence="1 2">
    <name type="scientific">Cryptolaemus montrouzieri</name>
    <dbReference type="NCBI Taxonomy" id="559131"/>
    <lineage>
        <taxon>Eukaryota</taxon>
        <taxon>Metazoa</taxon>
        <taxon>Ecdysozoa</taxon>
        <taxon>Arthropoda</taxon>
        <taxon>Hexapoda</taxon>
        <taxon>Insecta</taxon>
        <taxon>Pterygota</taxon>
        <taxon>Neoptera</taxon>
        <taxon>Endopterygota</taxon>
        <taxon>Coleoptera</taxon>
        <taxon>Polyphaga</taxon>
        <taxon>Cucujiformia</taxon>
        <taxon>Coccinelloidea</taxon>
        <taxon>Coccinellidae</taxon>
        <taxon>Scymninae</taxon>
        <taxon>Scymnini</taxon>
        <taxon>Cryptolaemus</taxon>
    </lineage>
</organism>
<dbReference type="EMBL" id="JABFTP020000021">
    <property type="protein sequence ID" value="KAL3268556.1"/>
    <property type="molecule type" value="Genomic_DNA"/>
</dbReference>
<dbReference type="Proteomes" id="UP001516400">
    <property type="component" value="Unassembled WGS sequence"/>
</dbReference>
<evidence type="ECO:0000313" key="1">
    <source>
        <dbReference type="EMBL" id="KAL3268556.1"/>
    </source>
</evidence>
<gene>
    <name evidence="1" type="ORF">HHI36_007664</name>
</gene>
<comment type="caution">
    <text evidence="1">The sequence shown here is derived from an EMBL/GenBank/DDBJ whole genome shotgun (WGS) entry which is preliminary data.</text>
</comment>